<evidence type="ECO:0000313" key="6">
    <source>
        <dbReference type="EMBL" id="MFD2800352.1"/>
    </source>
</evidence>
<evidence type="ECO:0000313" key="7">
    <source>
        <dbReference type="Proteomes" id="UP001597478"/>
    </source>
</evidence>
<protein>
    <submittedName>
        <fullName evidence="6">ABC transporter substrate-binding protein</fullName>
    </submittedName>
</protein>
<evidence type="ECO:0000256" key="1">
    <source>
        <dbReference type="ARBA" id="ARBA00022475"/>
    </source>
</evidence>
<gene>
    <name evidence="6" type="ORF">ACFS2C_13195</name>
</gene>
<dbReference type="RefSeq" id="WP_377388325.1">
    <property type="nucleotide sequence ID" value="NZ_JBHSAN010000012.1"/>
</dbReference>
<comment type="caution">
    <text evidence="6">The sequence shown here is derived from an EMBL/GenBank/DDBJ whole genome shotgun (WGS) entry which is preliminary data.</text>
</comment>
<dbReference type="Proteomes" id="UP001597478">
    <property type="component" value="Unassembled WGS sequence"/>
</dbReference>
<evidence type="ECO:0000256" key="5">
    <source>
        <dbReference type="ARBA" id="ARBA00023288"/>
    </source>
</evidence>
<keyword evidence="5" id="KW-0449">Lipoprotein</keyword>
<dbReference type="InterPro" id="IPR006311">
    <property type="entry name" value="TAT_signal"/>
</dbReference>
<organism evidence="6 7">
    <name type="scientific">Prauserella oleivorans</name>
    <dbReference type="NCBI Taxonomy" id="1478153"/>
    <lineage>
        <taxon>Bacteria</taxon>
        <taxon>Bacillati</taxon>
        <taxon>Actinomycetota</taxon>
        <taxon>Actinomycetes</taxon>
        <taxon>Pseudonocardiales</taxon>
        <taxon>Pseudonocardiaceae</taxon>
        <taxon>Prauserella</taxon>
    </lineage>
</organism>
<dbReference type="Gene3D" id="3.40.190.10">
    <property type="entry name" value="Periplasmic binding protein-like II"/>
    <property type="match status" value="1"/>
</dbReference>
<dbReference type="PROSITE" id="PS51318">
    <property type="entry name" value="TAT"/>
    <property type="match status" value="1"/>
</dbReference>
<keyword evidence="4" id="KW-0564">Palmitate</keyword>
<dbReference type="PANTHER" id="PTHR43649">
    <property type="entry name" value="ARABINOSE-BINDING PROTEIN-RELATED"/>
    <property type="match status" value="1"/>
</dbReference>
<proteinExistence type="predicted"/>
<keyword evidence="1" id="KW-1003">Cell membrane</keyword>
<dbReference type="EMBL" id="JBHUOF010000014">
    <property type="protein sequence ID" value="MFD2800352.1"/>
    <property type="molecule type" value="Genomic_DNA"/>
</dbReference>
<keyword evidence="3" id="KW-0472">Membrane</keyword>
<keyword evidence="7" id="KW-1185">Reference proteome</keyword>
<evidence type="ECO:0000256" key="4">
    <source>
        <dbReference type="ARBA" id="ARBA00023139"/>
    </source>
</evidence>
<sequence length="438" mass="47173">MPGMAGAGVSRRTLLRGAGLGAIALAAGCTGFATTGNGGMIFLSTQFRPVDEAERFRSLLGRTVSGVSYVTIEDGPFAGQVRSQVDAGSTQMGLLGGLHGDLAPLAGDYLEDLTDLLADLGERGWPAEYLELAKAGTDRTWYIPWANASYVLAAHTDALEHLPPGADPESLTYDQFLDWAIAARRANGNRPMLGLPAGPEGLLHRFTQGYLLPSFTGGQMTTFRSPEAVTAWEYLRELWANCNPASTTYDFMQEPLETGEVRMAWDHVVRLVEAPEREPRNWRMLPAPRGPHGLGYMAVVAGLAIPKNGTDPELARRTIDALSRPRTQIELLRSNSFFPAVEAEIPADLPPAVRLEADAVTKQQEAPDAILSLPPVGLGTREGEVSKVFQDSFRSIVLDGADIRSTLDAQARVLQGVLSDLKVPCWAPDPAADQCEVA</sequence>
<dbReference type="InterPro" id="IPR050490">
    <property type="entry name" value="Bact_solute-bd_prot1"/>
</dbReference>
<name>A0ABW5W8U6_9PSEU</name>
<evidence type="ECO:0000256" key="3">
    <source>
        <dbReference type="ARBA" id="ARBA00023136"/>
    </source>
</evidence>
<keyword evidence="2" id="KW-0732">Signal</keyword>
<dbReference type="InterPro" id="IPR006059">
    <property type="entry name" value="SBP"/>
</dbReference>
<dbReference type="Pfam" id="PF01547">
    <property type="entry name" value="SBP_bac_1"/>
    <property type="match status" value="1"/>
</dbReference>
<dbReference type="SUPFAM" id="SSF53850">
    <property type="entry name" value="Periplasmic binding protein-like II"/>
    <property type="match status" value="1"/>
</dbReference>
<reference evidence="7" key="1">
    <citation type="journal article" date="2019" name="Int. J. Syst. Evol. Microbiol.">
        <title>The Global Catalogue of Microorganisms (GCM) 10K type strain sequencing project: providing services to taxonomists for standard genome sequencing and annotation.</title>
        <authorList>
            <consortium name="The Broad Institute Genomics Platform"/>
            <consortium name="The Broad Institute Genome Sequencing Center for Infectious Disease"/>
            <person name="Wu L."/>
            <person name="Ma J."/>
        </authorList>
    </citation>
    <scope>NUCLEOTIDE SEQUENCE [LARGE SCALE GENOMIC DNA]</scope>
    <source>
        <strain evidence="7">IBRC-M 10906</strain>
    </source>
</reference>
<evidence type="ECO:0000256" key="2">
    <source>
        <dbReference type="ARBA" id="ARBA00022729"/>
    </source>
</evidence>
<dbReference type="PANTHER" id="PTHR43649:SF33">
    <property type="entry name" value="POLYGALACTURONAN_RHAMNOGALACTURONAN-BINDING PROTEIN YTCQ"/>
    <property type="match status" value="1"/>
</dbReference>
<accession>A0ABW5W8U6</accession>